<dbReference type="AlphaFoldDB" id="A0A0G2GMU4"/>
<evidence type="ECO:0000313" key="3">
    <source>
        <dbReference type="Proteomes" id="UP000053317"/>
    </source>
</evidence>
<feature type="compositionally biased region" description="Acidic residues" evidence="1">
    <location>
        <begin position="126"/>
        <end position="136"/>
    </location>
</feature>
<reference evidence="2 3" key="1">
    <citation type="submission" date="2015-05" db="EMBL/GenBank/DDBJ databases">
        <title>Distinctive expansion of gene families associated with plant cell wall degradation and secondary metabolism in the genomes of grapevine trunk pathogens.</title>
        <authorList>
            <person name="Lawrence D.P."/>
            <person name="Travadon R."/>
            <person name="Rolshausen P.E."/>
            <person name="Baumgartner K."/>
        </authorList>
    </citation>
    <scope>NUCLEOTIDE SEQUENCE [LARGE SCALE GENOMIC DNA]</scope>
    <source>
        <strain evidence="2">UCRPC4</strain>
    </source>
</reference>
<protein>
    <submittedName>
        <fullName evidence="2">Uncharacterized protein</fullName>
    </submittedName>
</protein>
<proteinExistence type="predicted"/>
<gene>
    <name evidence="2" type="ORF">UCRPC4_g02288</name>
</gene>
<evidence type="ECO:0000313" key="2">
    <source>
        <dbReference type="EMBL" id="KKY24758.1"/>
    </source>
</evidence>
<name>A0A0G2GMU4_PHACM</name>
<reference evidence="2 3" key="2">
    <citation type="submission" date="2015-05" db="EMBL/GenBank/DDBJ databases">
        <authorList>
            <person name="Morales-Cruz A."/>
            <person name="Amrine K.C."/>
            <person name="Cantu D."/>
        </authorList>
    </citation>
    <scope>NUCLEOTIDE SEQUENCE [LARGE SCALE GENOMIC DNA]</scope>
    <source>
        <strain evidence="2">UCRPC4</strain>
    </source>
</reference>
<dbReference type="OrthoDB" id="4161285at2759"/>
<feature type="compositionally biased region" description="Basic and acidic residues" evidence="1">
    <location>
        <begin position="88"/>
        <end position="125"/>
    </location>
</feature>
<dbReference type="EMBL" id="LCWF01000056">
    <property type="protein sequence ID" value="KKY24758.1"/>
    <property type="molecule type" value="Genomic_DNA"/>
</dbReference>
<dbReference type="Proteomes" id="UP000053317">
    <property type="component" value="Unassembled WGS sequence"/>
</dbReference>
<keyword evidence="3" id="KW-1185">Reference proteome</keyword>
<evidence type="ECO:0000256" key="1">
    <source>
        <dbReference type="SAM" id="MobiDB-lite"/>
    </source>
</evidence>
<sequence length="136" mass="15411">MENTQDTPSAVPLDSPFRTQAIHPSLPGFKVTSTHPSHQLNPITNTAWTVSELEALGLKTLLAEHPDPESASKAQEEAVKQLKAHVDANENKRKQIEREMQDAERTRELERKIFENMRKEKKGKEEEEEEDNGGEV</sequence>
<organism evidence="2 3">
    <name type="scientific">Phaeomoniella chlamydospora</name>
    <name type="common">Phaeoacremonium chlamydosporum</name>
    <dbReference type="NCBI Taxonomy" id="158046"/>
    <lineage>
        <taxon>Eukaryota</taxon>
        <taxon>Fungi</taxon>
        <taxon>Dikarya</taxon>
        <taxon>Ascomycota</taxon>
        <taxon>Pezizomycotina</taxon>
        <taxon>Eurotiomycetes</taxon>
        <taxon>Chaetothyriomycetidae</taxon>
        <taxon>Phaeomoniellales</taxon>
        <taxon>Phaeomoniellaceae</taxon>
        <taxon>Phaeomoniella</taxon>
    </lineage>
</organism>
<feature type="region of interest" description="Disordered" evidence="1">
    <location>
        <begin position="88"/>
        <end position="136"/>
    </location>
</feature>
<accession>A0A0G2GMU4</accession>
<comment type="caution">
    <text evidence="2">The sequence shown here is derived from an EMBL/GenBank/DDBJ whole genome shotgun (WGS) entry which is preliminary data.</text>
</comment>